<evidence type="ECO:0000256" key="7">
    <source>
        <dbReference type="ARBA" id="ARBA00023049"/>
    </source>
</evidence>
<dbReference type="STRING" id="131112.SAMN04489737_1761"/>
<comment type="cofactor">
    <cofactor evidence="1">
        <name>Zn(2+)</name>
        <dbReference type="ChEBI" id="CHEBI:29105"/>
    </cofactor>
</comment>
<evidence type="ECO:0000313" key="11">
    <source>
        <dbReference type="Proteomes" id="UP000214355"/>
    </source>
</evidence>
<dbReference type="PANTHER" id="PTHR11733:SF167">
    <property type="entry name" value="FI17812P1-RELATED"/>
    <property type="match status" value="1"/>
</dbReference>
<evidence type="ECO:0000256" key="2">
    <source>
        <dbReference type="ARBA" id="ARBA00007357"/>
    </source>
</evidence>
<evidence type="ECO:0000256" key="4">
    <source>
        <dbReference type="ARBA" id="ARBA00022723"/>
    </source>
</evidence>
<dbReference type="PRINTS" id="PR00786">
    <property type="entry name" value="NEPRILYSIN"/>
</dbReference>
<dbReference type="RefSeq" id="WP_091282321.1">
    <property type="nucleotide sequence ID" value="NZ_JABAPH010000002.1"/>
</dbReference>
<dbReference type="InterPro" id="IPR042089">
    <property type="entry name" value="Peptidase_M13_dom_2"/>
</dbReference>
<dbReference type="PANTHER" id="PTHR11733">
    <property type="entry name" value="ZINC METALLOPROTEASE FAMILY M13 NEPRILYSIN-RELATED"/>
    <property type="match status" value="1"/>
</dbReference>
<evidence type="ECO:0000256" key="3">
    <source>
        <dbReference type="ARBA" id="ARBA00022670"/>
    </source>
</evidence>
<dbReference type="GeneID" id="65345478"/>
<dbReference type="InterPro" id="IPR008753">
    <property type="entry name" value="Peptidase_M13_N"/>
</dbReference>
<dbReference type="Gene3D" id="1.10.1380.10">
    <property type="entry name" value="Neutral endopeptidase , domain2"/>
    <property type="match status" value="1"/>
</dbReference>
<evidence type="ECO:0000259" key="9">
    <source>
        <dbReference type="Pfam" id="PF05649"/>
    </source>
</evidence>
<accession>A0A1H2LP15</accession>
<dbReference type="CDD" id="cd08662">
    <property type="entry name" value="M13"/>
    <property type="match status" value="1"/>
</dbReference>
<name>A0A1H2LP15_9ACTO</name>
<dbReference type="GO" id="GO:0016485">
    <property type="term" value="P:protein processing"/>
    <property type="evidence" value="ECO:0007669"/>
    <property type="project" value="TreeGrafter"/>
</dbReference>
<dbReference type="GO" id="GO:0004222">
    <property type="term" value="F:metalloendopeptidase activity"/>
    <property type="evidence" value="ECO:0007669"/>
    <property type="project" value="InterPro"/>
</dbReference>
<feature type="domain" description="Peptidase M13 C-terminal" evidence="8">
    <location>
        <begin position="451"/>
        <end position="663"/>
    </location>
</feature>
<evidence type="ECO:0000256" key="1">
    <source>
        <dbReference type="ARBA" id="ARBA00001947"/>
    </source>
</evidence>
<keyword evidence="11" id="KW-1185">Reference proteome</keyword>
<proteinExistence type="inferred from homology"/>
<dbReference type="EMBL" id="LT629804">
    <property type="protein sequence ID" value="SDU82584.1"/>
    <property type="molecule type" value="Genomic_DNA"/>
</dbReference>
<keyword evidence="7" id="KW-0482">Metalloprotease</keyword>
<comment type="similarity">
    <text evidence="2">Belongs to the peptidase M13 family.</text>
</comment>
<dbReference type="PROSITE" id="PS51885">
    <property type="entry name" value="NEPRILYSIN"/>
    <property type="match status" value="1"/>
</dbReference>
<dbReference type="Gene3D" id="3.40.390.10">
    <property type="entry name" value="Collagenase (Catalytic Domain)"/>
    <property type="match status" value="1"/>
</dbReference>
<dbReference type="OrthoDB" id="9775677at2"/>
<dbReference type="AlphaFoldDB" id="A0A1H2LP15"/>
<gene>
    <name evidence="10" type="ORF">SAMN04489737_1761</name>
</gene>
<keyword evidence="6" id="KW-0862">Zinc</keyword>
<keyword evidence="5" id="KW-0378">Hydrolase</keyword>
<evidence type="ECO:0000313" key="10">
    <source>
        <dbReference type="EMBL" id="SDU82584.1"/>
    </source>
</evidence>
<dbReference type="Pfam" id="PF05649">
    <property type="entry name" value="Peptidase_M13_N"/>
    <property type="match status" value="1"/>
</dbReference>
<feature type="domain" description="Peptidase M13 N-terminal" evidence="9">
    <location>
        <begin position="20"/>
        <end position="399"/>
    </location>
</feature>
<dbReference type="SUPFAM" id="SSF55486">
    <property type="entry name" value="Metalloproteases ('zincins'), catalytic domain"/>
    <property type="match status" value="1"/>
</dbReference>
<reference evidence="11" key="1">
    <citation type="submission" date="2016-10" db="EMBL/GenBank/DDBJ databases">
        <authorList>
            <person name="Varghese N."/>
            <person name="Submissions S."/>
        </authorList>
    </citation>
    <scope>NUCLEOTIDE SEQUENCE [LARGE SCALE GENOMIC DNA]</scope>
    <source>
        <strain evidence="11">DSM 10002</strain>
    </source>
</reference>
<sequence>MSIDTTTQQVTDALNASVRPQDDLFRFVNGTWIESTQIPADQASAGSFIDLRNQAEEDVRTIITELAQSGSDDPDAAKIGALYNSFMNESVINGLGATPLDPDLRLLDSAHTKADLEMAIAQFYSTGVGAPFGIEIDADRNDPDRYIPWAYQSGLGLPDEAFYHADEYAPILDAYRTFIPTLYSLATGANDVEAKEAATQILAVETAIASHHFTVVESRDAELTNNVMDYDDFTALTGNFGLKAILTALGITADNAPQILCMTPRAFTGLGEVWESFDVETLRTYLLWHLILARAPYLADDISAANFAFYGTVLSGQEVQRDRWKRGVVLVNGGLGEAVGKIYVAKHFPPENKAKMEQLVADLLAAYRESISTLDWMTDETRERALAKLATFTPKIGYPVKWKDYSALEISEDDLLGNIRAVSKFEFDENIARLGKPVDRDEWHMTPQTVNAYYNPVMNEIVFPAAILQPPFFDAEADPAWNYGGIGAVIGHEIGHGFDDQGSKYDGSGRLNNWWTEADLAEFTKRTKALVDQYSAYVPAQFPPDSPHHVNGELTLGENIGDLGGLTIGLKAYNIACKRAGLASSEQAPVLAGLSGIQRVLLSYARIWQEVRRDELMLQRVATDPHSPSEFRCNGVVKNVDAFAEAFNVQPGDALYLAPEERVRIW</sequence>
<evidence type="ECO:0000256" key="5">
    <source>
        <dbReference type="ARBA" id="ARBA00022801"/>
    </source>
</evidence>
<organism evidence="10 11">
    <name type="scientific">Arcanobacterium phocae</name>
    <dbReference type="NCBI Taxonomy" id="131112"/>
    <lineage>
        <taxon>Bacteria</taxon>
        <taxon>Bacillati</taxon>
        <taxon>Actinomycetota</taxon>
        <taxon>Actinomycetes</taxon>
        <taxon>Actinomycetales</taxon>
        <taxon>Actinomycetaceae</taxon>
        <taxon>Arcanobacterium</taxon>
    </lineage>
</organism>
<dbReference type="GO" id="GO:0046872">
    <property type="term" value="F:metal ion binding"/>
    <property type="evidence" value="ECO:0007669"/>
    <property type="project" value="UniProtKB-KW"/>
</dbReference>
<dbReference type="GO" id="GO:0005886">
    <property type="term" value="C:plasma membrane"/>
    <property type="evidence" value="ECO:0007669"/>
    <property type="project" value="TreeGrafter"/>
</dbReference>
<evidence type="ECO:0000256" key="6">
    <source>
        <dbReference type="ARBA" id="ARBA00022833"/>
    </source>
</evidence>
<evidence type="ECO:0000259" key="8">
    <source>
        <dbReference type="Pfam" id="PF01431"/>
    </source>
</evidence>
<keyword evidence="4" id="KW-0479">Metal-binding</keyword>
<dbReference type="InterPro" id="IPR000718">
    <property type="entry name" value="Peptidase_M13"/>
</dbReference>
<dbReference type="Proteomes" id="UP000214355">
    <property type="component" value="Chromosome I"/>
</dbReference>
<dbReference type="Pfam" id="PF01431">
    <property type="entry name" value="Peptidase_M13"/>
    <property type="match status" value="1"/>
</dbReference>
<dbReference type="InterPro" id="IPR018497">
    <property type="entry name" value="Peptidase_M13_C"/>
</dbReference>
<dbReference type="InterPro" id="IPR024079">
    <property type="entry name" value="MetalloPept_cat_dom_sf"/>
</dbReference>
<protein>
    <submittedName>
        <fullName evidence="10">Putative endopeptidase</fullName>
    </submittedName>
</protein>
<keyword evidence="3" id="KW-0645">Protease</keyword>